<evidence type="ECO:0000256" key="1">
    <source>
        <dbReference type="SAM" id="MobiDB-lite"/>
    </source>
</evidence>
<dbReference type="AlphaFoldDB" id="K5VRL1"/>
<dbReference type="InParanoid" id="K5VRL1"/>
<evidence type="ECO:0000313" key="3">
    <source>
        <dbReference type="Proteomes" id="UP000008370"/>
    </source>
</evidence>
<accession>K5VRL1</accession>
<evidence type="ECO:0000313" key="2">
    <source>
        <dbReference type="EMBL" id="EKM49224.1"/>
    </source>
</evidence>
<gene>
    <name evidence="2" type="ORF">PHACADRAFT_188944</name>
</gene>
<feature type="region of interest" description="Disordered" evidence="1">
    <location>
        <begin position="194"/>
        <end position="221"/>
    </location>
</feature>
<dbReference type="RefSeq" id="XP_007402230.1">
    <property type="nucleotide sequence ID" value="XM_007402168.1"/>
</dbReference>
<dbReference type="HOGENOM" id="CLU_976984_0_0_1"/>
<dbReference type="Proteomes" id="UP000008370">
    <property type="component" value="Unassembled WGS sequence"/>
</dbReference>
<keyword evidence="3" id="KW-1185">Reference proteome</keyword>
<dbReference type="GeneID" id="18910522"/>
<dbReference type="KEGG" id="pco:PHACADRAFT_188944"/>
<sequence>MGVVRLSKQIVRYIHNSEARCSSKLCGVLQGLETPWTVIAIFQATLRITLDLRTACENFFPLESPLKAGSLLDALKALQRPFDAQTLFGTLCDVEALAQSLQASPSRAAPPASAVELAGPNGPKILHSKAKKKYLVGAHMLVHWNNLNIFAQLTNEQLKGIKPISIEPNPYGGPYLMKHYNACDVEKLANRLGLPAQAPGTSKKRVSAPPSTTSRNSKGKTAMAVKTYNVDHRFDHNYQEGAFDGMSADDAYYKCEQPPSGYFLSSLHLLTSVLTVMGIIHGQEA</sequence>
<protein>
    <submittedName>
        <fullName evidence="2">Uncharacterized protein</fullName>
    </submittedName>
</protein>
<name>K5VRL1_PHACS</name>
<reference evidence="2 3" key="1">
    <citation type="journal article" date="2012" name="BMC Genomics">
        <title>Comparative genomics of the white-rot fungi, Phanerochaete carnosa and P. chrysosporium, to elucidate the genetic basis of the distinct wood types they colonize.</title>
        <authorList>
            <person name="Suzuki H."/>
            <person name="MacDonald J."/>
            <person name="Syed K."/>
            <person name="Salamov A."/>
            <person name="Hori C."/>
            <person name="Aerts A."/>
            <person name="Henrissat B."/>
            <person name="Wiebenga A."/>
            <person name="vanKuyk P.A."/>
            <person name="Barry K."/>
            <person name="Lindquist E."/>
            <person name="LaButti K."/>
            <person name="Lapidus A."/>
            <person name="Lucas S."/>
            <person name="Coutinho P."/>
            <person name="Gong Y."/>
            <person name="Samejima M."/>
            <person name="Mahadevan R."/>
            <person name="Abou-Zaid M."/>
            <person name="de Vries R.P."/>
            <person name="Igarashi K."/>
            <person name="Yadav J.S."/>
            <person name="Grigoriev I.V."/>
            <person name="Master E.R."/>
        </authorList>
    </citation>
    <scope>NUCLEOTIDE SEQUENCE [LARGE SCALE GENOMIC DNA]</scope>
    <source>
        <strain evidence="2 3">HHB-10118-sp</strain>
    </source>
</reference>
<dbReference type="EMBL" id="JH930506">
    <property type="protein sequence ID" value="EKM49224.1"/>
    <property type="molecule type" value="Genomic_DNA"/>
</dbReference>
<organism evidence="2 3">
    <name type="scientific">Phanerochaete carnosa (strain HHB-10118-sp)</name>
    <name type="common">White-rot fungus</name>
    <name type="synonym">Peniophora carnosa</name>
    <dbReference type="NCBI Taxonomy" id="650164"/>
    <lineage>
        <taxon>Eukaryota</taxon>
        <taxon>Fungi</taxon>
        <taxon>Dikarya</taxon>
        <taxon>Basidiomycota</taxon>
        <taxon>Agaricomycotina</taxon>
        <taxon>Agaricomycetes</taxon>
        <taxon>Polyporales</taxon>
        <taxon>Phanerochaetaceae</taxon>
        <taxon>Phanerochaete</taxon>
    </lineage>
</organism>
<proteinExistence type="predicted"/>
<dbReference type="OrthoDB" id="2881925at2759"/>